<proteinExistence type="inferred from homology"/>
<dbReference type="Gene3D" id="3.20.20.80">
    <property type="entry name" value="Glycosidases"/>
    <property type="match status" value="1"/>
</dbReference>
<keyword evidence="8" id="KW-0119">Carbohydrate metabolism</keyword>
<name>A0A177NAF2_9GAMM</name>
<feature type="site" description="Transition state stabilizer" evidence="17">
    <location>
        <position position="403"/>
    </location>
</feature>
<evidence type="ECO:0000256" key="16">
    <source>
        <dbReference type="PIRSR" id="PIRSR006337-2"/>
    </source>
</evidence>
<dbReference type="Gene3D" id="2.60.40.10">
    <property type="entry name" value="Immunoglobulins"/>
    <property type="match status" value="1"/>
</dbReference>
<feature type="binding site" evidence="16">
    <location>
        <begin position="331"/>
        <end position="335"/>
    </location>
    <ligand>
        <name>substrate</name>
    </ligand>
</feature>
<evidence type="ECO:0000256" key="14">
    <source>
        <dbReference type="PIRNR" id="PIRNR006337"/>
    </source>
</evidence>
<dbReference type="AlphaFoldDB" id="A0A177NAF2"/>
<evidence type="ECO:0000256" key="3">
    <source>
        <dbReference type="ARBA" id="ARBA00008061"/>
    </source>
</evidence>
<dbReference type="CDD" id="cd02853">
    <property type="entry name" value="E_set_MTHase_like_N"/>
    <property type="match status" value="1"/>
</dbReference>
<comment type="pathway">
    <text evidence="2 14">Glycan biosynthesis; trehalose biosynthesis.</text>
</comment>
<comment type="subcellular location">
    <subcellularLocation>
        <location evidence="1 15">Cytoplasm</location>
    </subcellularLocation>
</comment>
<dbReference type="EMBL" id="LUUI01000113">
    <property type="protein sequence ID" value="OAI14199.1"/>
    <property type="molecule type" value="Genomic_DNA"/>
</dbReference>
<evidence type="ECO:0000256" key="17">
    <source>
        <dbReference type="PIRSR" id="PIRSR006337-3"/>
    </source>
</evidence>
<evidence type="ECO:0000313" key="20">
    <source>
        <dbReference type="Proteomes" id="UP000078476"/>
    </source>
</evidence>
<evidence type="ECO:0000256" key="12">
    <source>
        <dbReference type="ARBA" id="ARBA00034013"/>
    </source>
</evidence>
<evidence type="ECO:0000256" key="11">
    <source>
        <dbReference type="ARBA" id="ARBA00033284"/>
    </source>
</evidence>
<dbReference type="Pfam" id="PF11941">
    <property type="entry name" value="DUF3459"/>
    <property type="match status" value="1"/>
</dbReference>
<dbReference type="Gene3D" id="1.10.10.760">
    <property type="entry name" value="E-set domains of sugar-utilizing enzymes"/>
    <property type="match status" value="1"/>
</dbReference>
<dbReference type="CDD" id="cd11325">
    <property type="entry name" value="AmyAc_GTHase"/>
    <property type="match status" value="1"/>
</dbReference>
<dbReference type="GO" id="GO:0005737">
    <property type="term" value="C:cytoplasm"/>
    <property type="evidence" value="ECO:0007669"/>
    <property type="project" value="UniProtKB-SubCell"/>
</dbReference>
<dbReference type="GO" id="GO:0005992">
    <property type="term" value="P:trehalose biosynthetic process"/>
    <property type="evidence" value="ECO:0007669"/>
    <property type="project" value="UniProtKB-UniRule"/>
</dbReference>
<accession>A0A177NAF2</accession>
<feature type="domain" description="Glycosyl hydrolase family 13 catalytic" evidence="18">
    <location>
        <begin position="120"/>
        <end position="469"/>
    </location>
</feature>
<dbReference type="InterPro" id="IPR014756">
    <property type="entry name" value="Ig_E-set"/>
</dbReference>
<evidence type="ECO:0000256" key="2">
    <source>
        <dbReference type="ARBA" id="ARBA00005199"/>
    </source>
</evidence>
<feature type="active site" description="Nucleophile" evidence="15">
    <location>
        <position position="267"/>
    </location>
</feature>
<dbReference type="OrthoDB" id="9800174at2"/>
<organism evidence="19 20">
    <name type="scientific">Methylomonas lenta</name>
    <dbReference type="NCBI Taxonomy" id="980561"/>
    <lineage>
        <taxon>Bacteria</taxon>
        <taxon>Pseudomonadati</taxon>
        <taxon>Pseudomonadota</taxon>
        <taxon>Gammaproteobacteria</taxon>
        <taxon>Methylococcales</taxon>
        <taxon>Methylococcaceae</taxon>
        <taxon>Methylomonas</taxon>
    </lineage>
</organism>
<dbReference type="STRING" id="980561.A1359_11485"/>
<dbReference type="SUPFAM" id="SSF81296">
    <property type="entry name" value="E set domains"/>
    <property type="match status" value="1"/>
</dbReference>
<evidence type="ECO:0000256" key="9">
    <source>
        <dbReference type="ARBA" id="ARBA00023295"/>
    </source>
</evidence>
<feature type="binding site" evidence="16">
    <location>
        <begin position="265"/>
        <end position="270"/>
    </location>
    <ligand>
        <name>substrate</name>
    </ligand>
</feature>
<protein>
    <recommendedName>
        <fullName evidence="5 13">Malto-oligosyltrehalose trehalohydrolase</fullName>
        <shortName evidence="14">MTHase</shortName>
        <ecNumber evidence="4 13">3.2.1.141</ecNumber>
    </recommendedName>
    <alternativeName>
        <fullName evidence="11 14">4-alpha-D-((1-&gt;4)-alpha-D-glucano)trehalose trehalohydrolase</fullName>
    </alternativeName>
    <alternativeName>
        <fullName evidence="10 14">Maltooligosyl trehalose trehalohydrolase</fullName>
    </alternativeName>
</protein>
<sequence>MGSRHAFSMPFGAELIAGGVCFRIWAPSVSNMVLRLENGLTSDFCMQRSEDGWHELNLASSSPGDHYRFLLPDGLLVPDPASRFNPSDVHGASEVIDPGAFEWTDDIWLGRPWEQAVIYELHVGTFSVAGNFAGVEARLDYLVELGVTALEIMPVADFPGRRNWGYDGVLPFAPDASYGRPEDFKHLINAAHERGLMVILDVVYNHFGPEGNYLFCYCQEFFNSRHHTQWGSAINFDGPKSRTARDFFICNALYWIEEYRLDGLRLDAIHAIFDNNSPDIVEEIRDAIQTGPGRERYVHLILENDKNQAHYLESRSWQHGLRVGGVAQWNDDLHHALHVITTHEIDGYYADYATDPIMALTRCLAEGFAFQGEPSPFRGGAKRGEPSGHLPPTAFINFLQTHDQIGNRAFGERLCQLVSPAALEAVTAILLLAPQPPLIFMGEEFATHQPFLFFCDFNADLAQAVTDGRRREFAKFAKFIDPATRECIPDPNATSTFATSKLDWTLLNREPHSTMHALYRRLLTLRQHEIVPRLTGMSHLTGNTTVSHITPKILRLRWKLGDDSELELLANLGMEQAVEVMPECGRMLFATSNMEKAQPNYLPPWSAIWQLTDAVL</sequence>
<comment type="catalytic activity">
    <reaction evidence="12 14">
        <text>hydrolysis of (1-&gt;4)-alpha-D-glucosidic linkage in 4-alpha-D-[(1-&gt;4)-alpha-D-glucanosyl]n trehalose to yield trehalose and (1-&gt;4)-alpha-D-glucan.</text>
        <dbReference type="EC" id="3.2.1.141"/>
    </reaction>
</comment>
<dbReference type="NCBIfam" id="TIGR02402">
    <property type="entry name" value="trehalose_TreZ"/>
    <property type="match status" value="1"/>
</dbReference>
<dbReference type="Proteomes" id="UP000078476">
    <property type="component" value="Unassembled WGS sequence"/>
</dbReference>
<dbReference type="InterPro" id="IPR012768">
    <property type="entry name" value="Trehalose_TreZ"/>
</dbReference>
<keyword evidence="9 14" id="KW-0326">Glycosidase</keyword>
<dbReference type="SUPFAM" id="SSF51445">
    <property type="entry name" value="(Trans)glycosidases"/>
    <property type="match status" value="1"/>
</dbReference>
<dbReference type="PANTHER" id="PTHR43651:SF11">
    <property type="entry name" value="MALTO-OLIGOSYLTREHALOSE TREHALOHYDROLASE"/>
    <property type="match status" value="1"/>
</dbReference>
<evidence type="ECO:0000259" key="18">
    <source>
        <dbReference type="SMART" id="SM00642"/>
    </source>
</evidence>
<dbReference type="InterPro" id="IPR044901">
    <property type="entry name" value="Trehalose_TreZ_E-set_sf"/>
</dbReference>
<gene>
    <name evidence="19" type="ORF">A1359_11485</name>
</gene>
<dbReference type="SMART" id="SM00642">
    <property type="entry name" value="Aamy"/>
    <property type="match status" value="1"/>
</dbReference>
<comment type="similarity">
    <text evidence="3 14">Belongs to the glycosyl hydrolase 13 family.</text>
</comment>
<evidence type="ECO:0000256" key="10">
    <source>
        <dbReference type="ARBA" id="ARBA00032057"/>
    </source>
</evidence>
<dbReference type="InterPro" id="IPR006047">
    <property type="entry name" value="GH13_cat_dom"/>
</dbReference>
<evidence type="ECO:0000256" key="13">
    <source>
        <dbReference type="NCBIfam" id="TIGR02402"/>
    </source>
</evidence>
<evidence type="ECO:0000256" key="8">
    <source>
        <dbReference type="ARBA" id="ARBA00023277"/>
    </source>
</evidence>
<dbReference type="GO" id="GO:0033942">
    <property type="term" value="F:4-alpha-D-(1-&gt;4)-alpha-D-glucanotrehalose trehalohydrolase activity"/>
    <property type="evidence" value="ECO:0007669"/>
    <property type="project" value="UniProtKB-EC"/>
</dbReference>
<dbReference type="UniPathway" id="UPA00299"/>
<keyword evidence="7 14" id="KW-0378">Hydrolase</keyword>
<evidence type="ECO:0000256" key="5">
    <source>
        <dbReference type="ARBA" id="ARBA00015938"/>
    </source>
</evidence>
<dbReference type="EC" id="3.2.1.141" evidence="4 13"/>
<comment type="caution">
    <text evidence="19">The sequence shown here is derived from an EMBL/GenBank/DDBJ whole genome shotgun (WGS) entry which is preliminary data.</text>
</comment>
<dbReference type="PIRSF" id="PIRSF006337">
    <property type="entry name" value="Trehalose_TreZ"/>
    <property type="match status" value="1"/>
</dbReference>
<feature type="active site" description="Proton donor" evidence="15">
    <location>
        <position position="303"/>
    </location>
</feature>
<evidence type="ECO:0000256" key="4">
    <source>
        <dbReference type="ARBA" id="ARBA00012268"/>
    </source>
</evidence>
<dbReference type="InterPro" id="IPR022567">
    <property type="entry name" value="DUF3459"/>
</dbReference>
<evidence type="ECO:0000256" key="7">
    <source>
        <dbReference type="ARBA" id="ARBA00022801"/>
    </source>
</evidence>
<keyword evidence="6" id="KW-0963">Cytoplasm</keyword>
<evidence type="ECO:0000256" key="6">
    <source>
        <dbReference type="ARBA" id="ARBA00022490"/>
    </source>
</evidence>
<dbReference type="InterPro" id="IPR017853">
    <property type="entry name" value="GH"/>
</dbReference>
<evidence type="ECO:0000256" key="1">
    <source>
        <dbReference type="ARBA" id="ARBA00004496"/>
    </source>
</evidence>
<reference evidence="19 20" key="1">
    <citation type="submission" date="2016-03" db="EMBL/GenBank/DDBJ databases">
        <authorList>
            <person name="Ploux O."/>
        </authorList>
    </citation>
    <scope>NUCLEOTIDE SEQUENCE [LARGE SCALE GENOMIC DNA]</scope>
    <source>
        <strain evidence="19 20">R-45370</strain>
    </source>
</reference>
<evidence type="ECO:0000313" key="19">
    <source>
        <dbReference type="EMBL" id="OAI14199.1"/>
    </source>
</evidence>
<dbReference type="InterPro" id="IPR013783">
    <property type="entry name" value="Ig-like_fold"/>
</dbReference>
<evidence type="ECO:0000256" key="15">
    <source>
        <dbReference type="PIRSR" id="PIRSR006337-1"/>
    </source>
</evidence>
<dbReference type="Pfam" id="PF00128">
    <property type="entry name" value="Alpha-amylase"/>
    <property type="match status" value="1"/>
</dbReference>
<feature type="binding site" evidence="16">
    <location>
        <begin position="402"/>
        <end position="407"/>
    </location>
    <ligand>
        <name>substrate</name>
    </ligand>
</feature>
<dbReference type="PANTHER" id="PTHR43651">
    <property type="entry name" value="1,4-ALPHA-GLUCAN-BRANCHING ENZYME"/>
    <property type="match status" value="1"/>
</dbReference>
<keyword evidence="20" id="KW-1185">Reference proteome</keyword>